<dbReference type="EMBL" id="SMAN01000018">
    <property type="protein sequence ID" value="TCT19336.1"/>
    <property type="molecule type" value="Genomic_DNA"/>
</dbReference>
<keyword evidence="2" id="KW-0456">Lyase</keyword>
<dbReference type="Pfam" id="PF00903">
    <property type="entry name" value="Glyoxalase"/>
    <property type="match status" value="1"/>
</dbReference>
<dbReference type="PANTHER" id="PTHR41294:SF1">
    <property type="entry name" value="CADMIUM-INDUCED PROTEIN CADI"/>
    <property type="match status" value="1"/>
</dbReference>
<dbReference type="Gene3D" id="3.10.180.10">
    <property type="entry name" value="2,3-Dihydroxybiphenyl 1,2-Dioxygenase, domain 1"/>
    <property type="match status" value="1"/>
</dbReference>
<comment type="caution">
    <text evidence="2">The sequence shown here is derived from an EMBL/GenBank/DDBJ whole genome shotgun (WGS) entry which is preliminary data.</text>
</comment>
<sequence length="143" mass="16322">MKIHMGLNVTNLEQSIQFYRKVFGVEPVKVKADYAKFLLDHPGVNVTLNLKNKVTGNQVGHFGFQVSSMDELSVQRERIRNEGLEIEDEMDTNCCYANQDKFWITDPDGNEWEFFYTRQDIESHGKNESSCCNPSAVSVSCCS</sequence>
<protein>
    <submittedName>
        <fullName evidence="2">Catechol 2,3-dioxygenase-like lactoylglutathione lyase family enzyme</fullName>
    </submittedName>
</protein>
<dbReference type="InterPro" id="IPR052393">
    <property type="entry name" value="Cadmium-induced_rsp"/>
</dbReference>
<dbReference type="InterPro" id="IPR004360">
    <property type="entry name" value="Glyas_Fos-R_dOase_dom"/>
</dbReference>
<reference evidence="2 3" key="1">
    <citation type="submission" date="2019-03" db="EMBL/GenBank/DDBJ databases">
        <title>Genomic Encyclopedia of Type Strains, Phase IV (KMG-IV): sequencing the most valuable type-strain genomes for metagenomic binning, comparative biology and taxonomic classification.</title>
        <authorList>
            <person name="Goeker M."/>
        </authorList>
    </citation>
    <scope>NUCLEOTIDE SEQUENCE [LARGE SCALE GENOMIC DNA]</scope>
    <source>
        <strain evidence="2 3">DSM 25894</strain>
    </source>
</reference>
<keyword evidence="2" id="KW-0560">Oxidoreductase</keyword>
<dbReference type="SUPFAM" id="SSF54593">
    <property type="entry name" value="Glyoxalase/Bleomycin resistance protein/Dihydroxybiphenyl dioxygenase"/>
    <property type="match status" value="1"/>
</dbReference>
<evidence type="ECO:0000259" key="1">
    <source>
        <dbReference type="PROSITE" id="PS51819"/>
    </source>
</evidence>
<proteinExistence type="predicted"/>
<dbReference type="OrthoDB" id="9789608at2"/>
<dbReference type="InterPro" id="IPR037523">
    <property type="entry name" value="VOC_core"/>
</dbReference>
<keyword evidence="3" id="KW-1185">Reference proteome</keyword>
<dbReference type="Proteomes" id="UP000294650">
    <property type="component" value="Unassembled WGS sequence"/>
</dbReference>
<dbReference type="AlphaFoldDB" id="A0A4R3MV15"/>
<dbReference type="GO" id="GO:0016829">
    <property type="term" value="F:lyase activity"/>
    <property type="evidence" value="ECO:0007669"/>
    <property type="project" value="UniProtKB-KW"/>
</dbReference>
<feature type="domain" description="VOC" evidence="1">
    <location>
        <begin position="1"/>
        <end position="117"/>
    </location>
</feature>
<name>A0A4R3MV15_9BACI</name>
<dbReference type="GO" id="GO:0046686">
    <property type="term" value="P:response to cadmium ion"/>
    <property type="evidence" value="ECO:0007669"/>
    <property type="project" value="TreeGrafter"/>
</dbReference>
<keyword evidence="2" id="KW-0223">Dioxygenase</keyword>
<dbReference type="PROSITE" id="PS51819">
    <property type="entry name" value="VOC"/>
    <property type="match status" value="1"/>
</dbReference>
<dbReference type="InterPro" id="IPR029068">
    <property type="entry name" value="Glyas_Bleomycin-R_OHBP_Dase"/>
</dbReference>
<accession>A0A4R3MV15</accession>
<organism evidence="2 3">
    <name type="scientific">Melghiribacillus thermohalophilus</name>
    <dbReference type="NCBI Taxonomy" id="1324956"/>
    <lineage>
        <taxon>Bacteria</taxon>
        <taxon>Bacillati</taxon>
        <taxon>Bacillota</taxon>
        <taxon>Bacilli</taxon>
        <taxon>Bacillales</taxon>
        <taxon>Bacillaceae</taxon>
        <taxon>Melghiribacillus</taxon>
    </lineage>
</organism>
<gene>
    <name evidence="2" type="ORF">EDD68_11819</name>
</gene>
<dbReference type="RefSeq" id="WP_132372441.1">
    <property type="nucleotide sequence ID" value="NZ_SMAN01000018.1"/>
</dbReference>
<dbReference type="NCBIfam" id="NF041414">
    <property type="entry name" value="ArsI_CadI_VOC"/>
    <property type="match status" value="1"/>
</dbReference>
<evidence type="ECO:0000313" key="3">
    <source>
        <dbReference type="Proteomes" id="UP000294650"/>
    </source>
</evidence>
<dbReference type="GO" id="GO:0051213">
    <property type="term" value="F:dioxygenase activity"/>
    <property type="evidence" value="ECO:0007669"/>
    <property type="project" value="UniProtKB-KW"/>
</dbReference>
<evidence type="ECO:0000313" key="2">
    <source>
        <dbReference type="EMBL" id="TCT19336.1"/>
    </source>
</evidence>
<dbReference type="InterPro" id="IPR049789">
    <property type="entry name" value="ArsI/CadI-like"/>
</dbReference>
<dbReference type="PANTHER" id="PTHR41294">
    <property type="entry name" value="CADMIUM-INDUCED PROTEIN CADI"/>
    <property type="match status" value="1"/>
</dbReference>